<dbReference type="InterPro" id="IPR029447">
    <property type="entry name" value="DUF4439"/>
</dbReference>
<name>A0A7W7SAR0_9ACTN</name>
<feature type="chain" id="PRO_5039063106" description="DUF4439 domain-containing protein" evidence="2">
    <location>
        <begin position="24"/>
        <end position="342"/>
    </location>
</feature>
<feature type="region of interest" description="Disordered" evidence="1">
    <location>
        <begin position="168"/>
        <end position="197"/>
    </location>
</feature>
<evidence type="ECO:0000313" key="5">
    <source>
        <dbReference type="Proteomes" id="UP000573327"/>
    </source>
</evidence>
<dbReference type="Gene3D" id="1.20.1260.10">
    <property type="match status" value="1"/>
</dbReference>
<protein>
    <recommendedName>
        <fullName evidence="3">DUF4439 domain-containing protein</fullName>
    </recommendedName>
</protein>
<sequence>MLSLTRRSLLLLGVLSGAPLLLCGCTDEDGPAEAERKKADADLPLRHRAVADTDRLLAGYDAVLAGPGAAQADRLKALRAEVAEHRAALATGLPPGSPAATTPTAAPSPAATPAAVRSVAELAAAERTTAGARLADLTAASPELAKLLAAVSASGALHAVTLGDSGPVTGPAAAPSPSPSPSPSASASATPRPAAETTALQNTLAAEHAAVYGYGVVGARQPVGPLRAEAQTCYLAHQAKRDTWQRLLHSAGATPAAAAPGYQLPFPVSDPATAKQLAAHIEVQLTGVYAALVAAGSGELRQSAAGALREAALHARQWGADQSALPGLPAPDRATSSPSPSA</sequence>
<dbReference type="PROSITE" id="PS51257">
    <property type="entry name" value="PROKAR_LIPOPROTEIN"/>
    <property type="match status" value="1"/>
</dbReference>
<dbReference type="InterPro" id="IPR012347">
    <property type="entry name" value="Ferritin-like"/>
</dbReference>
<dbReference type="SUPFAM" id="SSF47240">
    <property type="entry name" value="Ferritin-like"/>
    <property type="match status" value="1"/>
</dbReference>
<feature type="region of interest" description="Disordered" evidence="1">
    <location>
        <begin position="320"/>
        <end position="342"/>
    </location>
</feature>
<gene>
    <name evidence="4" type="ORF">F4556_002162</name>
</gene>
<dbReference type="EMBL" id="JACHJR010000001">
    <property type="protein sequence ID" value="MBB4946627.1"/>
    <property type="molecule type" value="Genomic_DNA"/>
</dbReference>
<comment type="caution">
    <text evidence="4">The sequence shown here is derived from an EMBL/GenBank/DDBJ whole genome shotgun (WGS) entry which is preliminary data.</text>
</comment>
<feature type="signal peptide" evidence="2">
    <location>
        <begin position="1"/>
        <end position="23"/>
    </location>
</feature>
<evidence type="ECO:0000256" key="1">
    <source>
        <dbReference type="SAM" id="MobiDB-lite"/>
    </source>
</evidence>
<feature type="domain" description="DUF4439" evidence="3">
    <location>
        <begin position="199"/>
        <end position="329"/>
    </location>
</feature>
<evidence type="ECO:0000313" key="4">
    <source>
        <dbReference type="EMBL" id="MBB4946627.1"/>
    </source>
</evidence>
<reference evidence="4 5" key="1">
    <citation type="submission" date="2020-08" db="EMBL/GenBank/DDBJ databases">
        <title>Sequencing the genomes of 1000 actinobacteria strains.</title>
        <authorList>
            <person name="Klenk H.-P."/>
        </authorList>
    </citation>
    <scope>NUCLEOTIDE SEQUENCE [LARGE SCALE GENOMIC DNA]</scope>
    <source>
        <strain evidence="4 5">DSM 44786</strain>
    </source>
</reference>
<keyword evidence="5" id="KW-1185">Reference proteome</keyword>
<dbReference type="InterPro" id="IPR009078">
    <property type="entry name" value="Ferritin-like_SF"/>
</dbReference>
<organism evidence="4 5">
    <name type="scientific">Kitasatospora gansuensis</name>
    <dbReference type="NCBI Taxonomy" id="258050"/>
    <lineage>
        <taxon>Bacteria</taxon>
        <taxon>Bacillati</taxon>
        <taxon>Actinomycetota</taxon>
        <taxon>Actinomycetes</taxon>
        <taxon>Kitasatosporales</taxon>
        <taxon>Streptomycetaceae</taxon>
        <taxon>Kitasatospora</taxon>
    </lineage>
</organism>
<dbReference type="Pfam" id="PF14530">
    <property type="entry name" value="DUF4439"/>
    <property type="match status" value="1"/>
</dbReference>
<proteinExistence type="predicted"/>
<dbReference type="RefSeq" id="WP_184913769.1">
    <property type="nucleotide sequence ID" value="NZ_JACHJR010000001.1"/>
</dbReference>
<dbReference type="Proteomes" id="UP000573327">
    <property type="component" value="Unassembled WGS sequence"/>
</dbReference>
<dbReference type="AlphaFoldDB" id="A0A7W7SAR0"/>
<feature type="compositionally biased region" description="Low complexity" evidence="1">
    <location>
        <begin position="183"/>
        <end position="195"/>
    </location>
</feature>
<keyword evidence="2" id="KW-0732">Signal</keyword>
<evidence type="ECO:0000259" key="3">
    <source>
        <dbReference type="Pfam" id="PF14530"/>
    </source>
</evidence>
<evidence type="ECO:0000256" key="2">
    <source>
        <dbReference type="SAM" id="SignalP"/>
    </source>
</evidence>
<feature type="region of interest" description="Disordered" evidence="1">
    <location>
        <begin position="89"/>
        <end position="113"/>
    </location>
</feature>
<accession>A0A7W7SAR0</accession>
<dbReference type="CDD" id="cd00657">
    <property type="entry name" value="Ferritin_like"/>
    <property type="match status" value="1"/>
</dbReference>